<evidence type="ECO:0000256" key="1">
    <source>
        <dbReference type="ARBA" id="ARBA00006484"/>
    </source>
</evidence>
<proteinExistence type="inferred from homology"/>
<dbReference type="GO" id="GO:0016491">
    <property type="term" value="F:oxidoreductase activity"/>
    <property type="evidence" value="ECO:0007669"/>
    <property type="project" value="UniProtKB-KW"/>
</dbReference>
<dbReference type="PANTHER" id="PTHR24320:SF236">
    <property type="entry name" value="SHORT-CHAIN DEHYDROGENASE-RELATED"/>
    <property type="match status" value="1"/>
</dbReference>
<dbReference type="PANTHER" id="PTHR24320">
    <property type="entry name" value="RETINOL DEHYDROGENASE"/>
    <property type="match status" value="1"/>
</dbReference>
<dbReference type="EMBL" id="KZ084129">
    <property type="protein sequence ID" value="OSC99274.1"/>
    <property type="molecule type" value="Genomic_DNA"/>
</dbReference>
<dbReference type="Proteomes" id="UP000193067">
    <property type="component" value="Unassembled WGS sequence"/>
</dbReference>
<dbReference type="AlphaFoldDB" id="A0A1Y2IDN9"/>
<protein>
    <submittedName>
        <fullName evidence="4">NAD(P)-binding protein</fullName>
    </submittedName>
</protein>
<dbReference type="STRING" id="1353009.A0A1Y2IDN9"/>
<keyword evidence="2" id="KW-0521">NADP</keyword>
<dbReference type="SUPFAM" id="SSF51735">
    <property type="entry name" value="NAD(P)-binding Rossmann-fold domains"/>
    <property type="match status" value="1"/>
</dbReference>
<organism evidence="4 5">
    <name type="scientific">Trametes coccinea (strain BRFM310)</name>
    <name type="common">Pycnoporus coccineus</name>
    <dbReference type="NCBI Taxonomy" id="1353009"/>
    <lineage>
        <taxon>Eukaryota</taxon>
        <taxon>Fungi</taxon>
        <taxon>Dikarya</taxon>
        <taxon>Basidiomycota</taxon>
        <taxon>Agaricomycotina</taxon>
        <taxon>Agaricomycetes</taxon>
        <taxon>Polyporales</taxon>
        <taxon>Polyporaceae</taxon>
        <taxon>Trametes</taxon>
    </lineage>
</organism>
<evidence type="ECO:0000313" key="4">
    <source>
        <dbReference type="EMBL" id="OSC99274.1"/>
    </source>
</evidence>
<dbReference type="PRINTS" id="PR00081">
    <property type="entry name" value="GDHRDH"/>
</dbReference>
<comment type="similarity">
    <text evidence="1">Belongs to the short-chain dehydrogenases/reductases (SDR) family.</text>
</comment>
<keyword evidence="3" id="KW-0560">Oxidoreductase</keyword>
<reference evidence="4 5" key="1">
    <citation type="journal article" date="2015" name="Biotechnol. Biofuels">
        <title>Enhanced degradation of softwood versus hardwood by the white-rot fungus Pycnoporus coccineus.</title>
        <authorList>
            <person name="Couturier M."/>
            <person name="Navarro D."/>
            <person name="Chevret D."/>
            <person name="Henrissat B."/>
            <person name="Piumi F."/>
            <person name="Ruiz-Duenas F.J."/>
            <person name="Martinez A.T."/>
            <person name="Grigoriev I.V."/>
            <person name="Riley R."/>
            <person name="Lipzen A."/>
            <person name="Berrin J.G."/>
            <person name="Master E.R."/>
            <person name="Rosso M.N."/>
        </authorList>
    </citation>
    <scope>NUCLEOTIDE SEQUENCE [LARGE SCALE GENOMIC DNA]</scope>
    <source>
        <strain evidence="4 5">BRFM310</strain>
    </source>
</reference>
<name>A0A1Y2IDN9_TRAC3</name>
<dbReference type="InterPro" id="IPR036291">
    <property type="entry name" value="NAD(P)-bd_dom_sf"/>
</dbReference>
<evidence type="ECO:0000313" key="5">
    <source>
        <dbReference type="Proteomes" id="UP000193067"/>
    </source>
</evidence>
<gene>
    <name evidence="4" type="ORF">PYCCODRAFT_1395414</name>
</gene>
<dbReference type="Pfam" id="PF00106">
    <property type="entry name" value="adh_short"/>
    <property type="match status" value="1"/>
</dbReference>
<dbReference type="Gene3D" id="3.40.50.720">
    <property type="entry name" value="NAD(P)-binding Rossmann-like Domain"/>
    <property type="match status" value="1"/>
</dbReference>
<accession>A0A1Y2IDN9</accession>
<keyword evidence="5" id="KW-1185">Reference proteome</keyword>
<dbReference type="InterPro" id="IPR002347">
    <property type="entry name" value="SDR_fam"/>
</dbReference>
<evidence type="ECO:0000256" key="3">
    <source>
        <dbReference type="ARBA" id="ARBA00023002"/>
    </source>
</evidence>
<sequence>MSSSWGSYYSRQRAATWSIDDVPDQSGKVVLITGGNTGLGLETAKILLARNAKVYITARDRDRGQQALDELRRVSEAIHVLYLDLADLHSVRRAAYDFLRREHRLHVLINNAGVMCPPLSTLTRQRYDLQFGVNVLGHFYLTKLLLPILLSTARQTGQEARVLNYTCSISSSCKIDYTTLMDGPVRRKCSLARLHQQSKLGTLLFSHELADQYGEQGIVSIAVNPGNVYTELTRHSKDVGTVLWNMFSKDVSKAVVTPLFAATSPWAESLNGKLLLPLTHPVDIRASLLGRCEGETLWDWCAAQTECFDDLNDS</sequence>
<dbReference type="OrthoDB" id="191139at2759"/>
<evidence type="ECO:0000256" key="2">
    <source>
        <dbReference type="ARBA" id="ARBA00022857"/>
    </source>
</evidence>